<dbReference type="SMART" id="SM00717">
    <property type="entry name" value="SANT"/>
    <property type="match status" value="10"/>
</dbReference>
<evidence type="ECO:0000259" key="4">
    <source>
        <dbReference type="PROSITE" id="PS51294"/>
    </source>
</evidence>
<feature type="domain" description="SANT" evidence="3">
    <location>
        <begin position="89"/>
        <end position="140"/>
    </location>
</feature>
<sequence length="747" mass="88140">MIGKIRSKSLSYIKRITFLRTSYIRHIGHQDSAFAVIESSSKRNYTPSSRSDNPINATKDTKAEKDSRSISEVSKKSRNKVGTFASGTSVTNRWSRLELRVLESLVDKYGQDWNIIAKHMLDKSPSDCRDQYLAMISMLPDSRRLKEADGSTQMSEAESMLSWTEEEIKLLDSLLTKYGRRWVTIAKNFPSKSISEIEKFVNRNPNKFSSLFKFPNRSIRSRMWSEGEIKLLNELLLKFGKNYDVISKYLRGRTPMAVLRALPKHYLELPVLRNGKTLKWFKVATRWTERETNSLNDLVEQYGDDWNTIADNLPGRTPYACKIKYKECWNFTNNKSELVLHKWPQELVQILDLIISKYGKWQILPILLPGITPMKCQLNNFCRNSLEREEWLEEEKILLKNLVKKFGIDMKKINYHFPLKEKSSIRAQIRANPEYYGLDKIMKSKESDDVVEVRREYTHSNRWTISELKKLLDLQKEYDSNWIEVAEHLPGRTPSACYLRYIMLTGSNSIQNWPIRDIICVIELFQKYGPDWELISQHFYDRSPSDIEQLVSQTPVIYTDLGIYKRELQKWTQDDVSKLRNLFGVHGEDWQTISDYFPGKTQEDCMEYFYSNREMFSDKNTKNDSIFPRRNRRMWTELEVKLLKDLIKKYGRDFNRISKFLPERSSFSIKTYIKQNKEALFPQNNRSTEKVLNWTENEESKLISLVRLYGADWKQISNYLPNRSPDACKRKYYTILHPEVPYSRYAA</sequence>
<accession>A0A9N9AIW6</accession>
<dbReference type="PANTHER" id="PTHR45614:SF299">
    <property type="entry name" value="MYB-LIKE DNA-BINDING DOMAIN CONTAINING PROTEIN"/>
    <property type="match status" value="1"/>
</dbReference>
<dbReference type="Proteomes" id="UP000789342">
    <property type="component" value="Unassembled WGS sequence"/>
</dbReference>
<evidence type="ECO:0000313" key="5">
    <source>
        <dbReference type="EMBL" id="CAG8531885.1"/>
    </source>
</evidence>
<dbReference type="PANTHER" id="PTHR45614">
    <property type="entry name" value="MYB PROTEIN-RELATED"/>
    <property type="match status" value="1"/>
</dbReference>
<dbReference type="Gene3D" id="1.10.10.60">
    <property type="entry name" value="Homeodomain-like"/>
    <property type="match status" value="8"/>
</dbReference>
<dbReference type="CDD" id="cd00167">
    <property type="entry name" value="SANT"/>
    <property type="match status" value="7"/>
</dbReference>
<feature type="domain" description="Myb-like" evidence="2">
    <location>
        <begin position="570"/>
        <end position="613"/>
    </location>
</feature>
<feature type="domain" description="SANT" evidence="3">
    <location>
        <begin position="566"/>
        <end position="617"/>
    </location>
</feature>
<name>A0A9N9AIW6_9GLOM</name>
<evidence type="ECO:0000259" key="2">
    <source>
        <dbReference type="PROSITE" id="PS50090"/>
    </source>
</evidence>
<dbReference type="InterPro" id="IPR009057">
    <property type="entry name" value="Homeodomain-like_sf"/>
</dbReference>
<feature type="domain" description="SANT" evidence="3">
    <location>
        <begin position="693"/>
        <end position="733"/>
    </location>
</feature>
<feature type="domain" description="SANT" evidence="3">
    <location>
        <begin position="282"/>
        <end position="333"/>
    </location>
</feature>
<dbReference type="GO" id="GO:0000981">
    <property type="term" value="F:DNA-binding transcription factor activity, RNA polymerase II-specific"/>
    <property type="evidence" value="ECO:0007669"/>
    <property type="project" value="TreeGrafter"/>
</dbReference>
<proteinExistence type="predicted"/>
<feature type="domain" description="Myb-like" evidence="2">
    <location>
        <begin position="686"/>
        <end position="736"/>
    </location>
</feature>
<comment type="caution">
    <text evidence="5">The sequence shown here is derived from an EMBL/GenBank/DDBJ whole genome shotgun (WGS) entry which is preliminary data.</text>
</comment>
<evidence type="ECO:0000256" key="1">
    <source>
        <dbReference type="SAM" id="MobiDB-lite"/>
    </source>
</evidence>
<feature type="domain" description="Myb-like" evidence="2">
    <location>
        <begin position="455"/>
        <end position="505"/>
    </location>
</feature>
<feature type="domain" description="Myb-like" evidence="2">
    <location>
        <begin position="162"/>
        <end position="193"/>
    </location>
</feature>
<dbReference type="OrthoDB" id="2143914at2759"/>
<dbReference type="Pfam" id="PF00249">
    <property type="entry name" value="Myb_DNA-binding"/>
    <property type="match status" value="7"/>
</dbReference>
<dbReference type="InterPro" id="IPR017884">
    <property type="entry name" value="SANT_dom"/>
</dbReference>
<dbReference type="InterPro" id="IPR050560">
    <property type="entry name" value="MYB_TF"/>
</dbReference>
<dbReference type="EMBL" id="CAJVPV010002631">
    <property type="protein sequence ID" value="CAG8531885.1"/>
    <property type="molecule type" value="Genomic_DNA"/>
</dbReference>
<evidence type="ECO:0000313" key="6">
    <source>
        <dbReference type="Proteomes" id="UP000789342"/>
    </source>
</evidence>
<protein>
    <submittedName>
        <fullName evidence="5">12824_t:CDS:1</fullName>
    </submittedName>
</protein>
<evidence type="ECO:0000259" key="3">
    <source>
        <dbReference type="PROSITE" id="PS51293"/>
    </source>
</evidence>
<keyword evidence="6" id="KW-1185">Reference proteome</keyword>
<dbReference type="AlphaFoldDB" id="A0A9N9AIW6"/>
<dbReference type="PROSITE" id="PS50090">
    <property type="entry name" value="MYB_LIKE"/>
    <property type="match status" value="6"/>
</dbReference>
<dbReference type="InterPro" id="IPR017930">
    <property type="entry name" value="Myb_dom"/>
</dbReference>
<feature type="compositionally biased region" description="Polar residues" evidence="1">
    <location>
        <begin position="43"/>
        <end position="58"/>
    </location>
</feature>
<feature type="domain" description="Myb-like" evidence="2">
    <location>
        <begin position="92"/>
        <end position="136"/>
    </location>
</feature>
<dbReference type="InterPro" id="IPR001005">
    <property type="entry name" value="SANT/Myb"/>
</dbReference>
<feature type="domain" description="Myb-like" evidence="2">
    <location>
        <begin position="286"/>
        <end position="327"/>
    </location>
</feature>
<dbReference type="PROSITE" id="PS51293">
    <property type="entry name" value="SANT"/>
    <property type="match status" value="4"/>
</dbReference>
<dbReference type="PROSITE" id="PS51294">
    <property type="entry name" value="HTH_MYB"/>
    <property type="match status" value="1"/>
</dbReference>
<dbReference type="GO" id="GO:0005634">
    <property type="term" value="C:nucleus"/>
    <property type="evidence" value="ECO:0007669"/>
    <property type="project" value="TreeGrafter"/>
</dbReference>
<gene>
    <name evidence="5" type="ORF">AMORRO_LOCUS4711</name>
</gene>
<dbReference type="GO" id="GO:0000978">
    <property type="term" value="F:RNA polymerase II cis-regulatory region sequence-specific DNA binding"/>
    <property type="evidence" value="ECO:0007669"/>
    <property type="project" value="TreeGrafter"/>
</dbReference>
<reference evidence="5" key="1">
    <citation type="submission" date="2021-06" db="EMBL/GenBank/DDBJ databases">
        <authorList>
            <person name="Kallberg Y."/>
            <person name="Tangrot J."/>
            <person name="Rosling A."/>
        </authorList>
    </citation>
    <scope>NUCLEOTIDE SEQUENCE</scope>
    <source>
        <strain evidence="5">CL551</strain>
    </source>
</reference>
<feature type="region of interest" description="Disordered" evidence="1">
    <location>
        <begin position="43"/>
        <end position="74"/>
    </location>
</feature>
<organism evidence="5 6">
    <name type="scientific">Acaulospora morrowiae</name>
    <dbReference type="NCBI Taxonomy" id="94023"/>
    <lineage>
        <taxon>Eukaryota</taxon>
        <taxon>Fungi</taxon>
        <taxon>Fungi incertae sedis</taxon>
        <taxon>Mucoromycota</taxon>
        <taxon>Glomeromycotina</taxon>
        <taxon>Glomeromycetes</taxon>
        <taxon>Diversisporales</taxon>
        <taxon>Acaulosporaceae</taxon>
        <taxon>Acaulospora</taxon>
    </lineage>
</organism>
<feature type="domain" description="HTH myb-type" evidence="4">
    <location>
        <begin position="693"/>
        <end position="740"/>
    </location>
</feature>
<dbReference type="SUPFAM" id="SSF46689">
    <property type="entry name" value="Homeodomain-like"/>
    <property type="match status" value="6"/>
</dbReference>
<feature type="compositionally biased region" description="Basic and acidic residues" evidence="1">
    <location>
        <begin position="59"/>
        <end position="74"/>
    </location>
</feature>